<organism evidence="2 3">
    <name type="scientific">Dictyobacter vulcani</name>
    <dbReference type="NCBI Taxonomy" id="2607529"/>
    <lineage>
        <taxon>Bacteria</taxon>
        <taxon>Bacillati</taxon>
        <taxon>Chloroflexota</taxon>
        <taxon>Ktedonobacteria</taxon>
        <taxon>Ktedonobacterales</taxon>
        <taxon>Dictyobacteraceae</taxon>
        <taxon>Dictyobacter</taxon>
    </lineage>
</organism>
<reference evidence="2 3" key="1">
    <citation type="submission" date="2019-10" db="EMBL/GenBank/DDBJ databases">
        <title>Dictyobacter vulcani sp. nov., within the class Ktedonobacteria, isolated from soil of volcanic Mt. Zao.</title>
        <authorList>
            <person name="Zheng Y."/>
            <person name="Wang C.M."/>
            <person name="Sakai Y."/>
            <person name="Abe K."/>
            <person name="Yokota A."/>
            <person name="Yabe S."/>
        </authorList>
    </citation>
    <scope>NUCLEOTIDE SEQUENCE [LARGE SCALE GENOMIC DNA]</scope>
    <source>
        <strain evidence="2 3">W12</strain>
    </source>
</reference>
<dbReference type="Proteomes" id="UP000326912">
    <property type="component" value="Unassembled WGS sequence"/>
</dbReference>
<dbReference type="CDD" id="cd00130">
    <property type="entry name" value="PAS"/>
    <property type="match status" value="1"/>
</dbReference>
<keyword evidence="3" id="KW-1185">Reference proteome</keyword>
<evidence type="ECO:0000313" key="3">
    <source>
        <dbReference type="Proteomes" id="UP000326912"/>
    </source>
</evidence>
<dbReference type="Gene3D" id="3.30.450.20">
    <property type="entry name" value="PAS domain"/>
    <property type="match status" value="1"/>
</dbReference>
<dbReference type="InterPro" id="IPR000700">
    <property type="entry name" value="PAS-assoc_C"/>
</dbReference>
<dbReference type="InterPro" id="IPR035965">
    <property type="entry name" value="PAS-like_dom_sf"/>
</dbReference>
<accession>A0A5J4KHN9</accession>
<dbReference type="AlphaFoldDB" id="A0A5J4KHN9"/>
<proteinExistence type="predicted"/>
<comment type="caution">
    <text evidence="2">The sequence shown here is derived from an EMBL/GenBank/DDBJ whole genome shotgun (WGS) entry which is preliminary data.</text>
</comment>
<dbReference type="PROSITE" id="PS50113">
    <property type="entry name" value="PAC"/>
    <property type="match status" value="1"/>
</dbReference>
<dbReference type="NCBIfam" id="TIGR00229">
    <property type="entry name" value="sensory_box"/>
    <property type="match status" value="1"/>
</dbReference>
<gene>
    <name evidence="2" type="ORF">KDW_34300</name>
</gene>
<evidence type="ECO:0000313" key="2">
    <source>
        <dbReference type="EMBL" id="GER89268.1"/>
    </source>
</evidence>
<dbReference type="Pfam" id="PF13426">
    <property type="entry name" value="PAS_9"/>
    <property type="match status" value="1"/>
</dbReference>
<dbReference type="SUPFAM" id="SSF55785">
    <property type="entry name" value="PYP-like sensor domain (PAS domain)"/>
    <property type="match status" value="1"/>
</dbReference>
<dbReference type="Gene3D" id="1.10.287.130">
    <property type="match status" value="1"/>
</dbReference>
<feature type="domain" description="PAC" evidence="1">
    <location>
        <begin position="56"/>
        <end position="108"/>
    </location>
</feature>
<protein>
    <recommendedName>
        <fullName evidence="1">PAC domain-containing protein</fullName>
    </recommendedName>
</protein>
<evidence type="ECO:0000259" key="1">
    <source>
        <dbReference type="PROSITE" id="PS50113"/>
    </source>
</evidence>
<dbReference type="InterPro" id="IPR000014">
    <property type="entry name" value="PAS"/>
</dbReference>
<name>A0A5J4KHN9_9CHLR</name>
<dbReference type="RefSeq" id="WP_151757050.1">
    <property type="nucleotide sequence ID" value="NZ_BKZW01000001.1"/>
</dbReference>
<dbReference type="EMBL" id="BKZW01000001">
    <property type="protein sequence ID" value="GER89268.1"/>
    <property type="molecule type" value="Genomic_DNA"/>
</dbReference>
<sequence>MCTPQGELLTCNAAFAHIFGFPSEIEALQTNISSLYPSTDGYQTFCSLLEQQKRLAYHEVTMMRHDGTPIYIVENVVGTFDKQGNLAEIKGYIFDTTERKKLADQLQQAQRLESVGLLVSGIAHDFNNMLGAFSAIPVVDLTV</sequence>